<dbReference type="PANTHER" id="PTHR13501">
    <property type="entry name" value="CHLOROPLAST 50S RIBOSOMAL PROTEIN L22-RELATED"/>
    <property type="match status" value="1"/>
</dbReference>
<evidence type="ECO:0000313" key="12">
    <source>
        <dbReference type="EMBL" id="KKU90907.1"/>
    </source>
</evidence>
<feature type="region of interest" description="Disordered" evidence="11">
    <location>
        <begin position="121"/>
        <end position="181"/>
    </location>
</feature>
<dbReference type="GO" id="GO:0019843">
    <property type="term" value="F:rRNA binding"/>
    <property type="evidence" value="ECO:0007669"/>
    <property type="project" value="UniProtKB-UniRule"/>
</dbReference>
<evidence type="ECO:0000256" key="8">
    <source>
        <dbReference type="RuleBase" id="RU004005"/>
    </source>
</evidence>
<evidence type="ECO:0000256" key="5">
    <source>
        <dbReference type="ARBA" id="ARBA00023274"/>
    </source>
</evidence>
<dbReference type="EMBL" id="LCPF01000005">
    <property type="protein sequence ID" value="KKU90907.1"/>
    <property type="molecule type" value="Genomic_DNA"/>
</dbReference>
<keyword evidence="4 7" id="KW-0689">Ribosomal protein</keyword>
<protein>
    <recommendedName>
        <fullName evidence="6 7">Large ribosomal subunit protein uL22</fullName>
    </recommendedName>
</protein>
<dbReference type="Gene3D" id="3.90.470.10">
    <property type="entry name" value="Ribosomal protein L22/L17"/>
    <property type="match status" value="1"/>
</dbReference>
<accession>A0A0G1U9V7</accession>
<dbReference type="Proteomes" id="UP000034956">
    <property type="component" value="Unassembled WGS sequence"/>
</dbReference>
<evidence type="ECO:0000256" key="1">
    <source>
        <dbReference type="ARBA" id="ARBA00009451"/>
    </source>
</evidence>
<dbReference type="InterPro" id="IPR047867">
    <property type="entry name" value="Ribosomal_uL22_bac/org-type"/>
</dbReference>
<keyword evidence="2 7" id="KW-0699">rRNA-binding</keyword>
<dbReference type="GO" id="GO:0006412">
    <property type="term" value="P:translation"/>
    <property type="evidence" value="ECO:0007669"/>
    <property type="project" value="UniProtKB-UniRule"/>
</dbReference>
<evidence type="ECO:0000256" key="4">
    <source>
        <dbReference type="ARBA" id="ARBA00022980"/>
    </source>
</evidence>
<dbReference type="SUPFAM" id="SSF54843">
    <property type="entry name" value="Ribosomal protein L22"/>
    <property type="match status" value="1"/>
</dbReference>
<name>A0A0G1U9V7_9BACT</name>
<feature type="compositionally biased region" description="Basic and acidic residues" evidence="11">
    <location>
        <begin position="134"/>
        <end position="162"/>
    </location>
</feature>
<comment type="similarity">
    <text evidence="1 7 8">Belongs to the universal ribosomal protein uL22 family.</text>
</comment>
<evidence type="ECO:0000256" key="11">
    <source>
        <dbReference type="SAM" id="MobiDB-lite"/>
    </source>
</evidence>
<comment type="subunit">
    <text evidence="7 9">Part of the 50S ribosomal subunit.</text>
</comment>
<dbReference type="InterPro" id="IPR018260">
    <property type="entry name" value="Ribosomal_uL22_CS"/>
</dbReference>
<gene>
    <name evidence="7" type="primary">rplV</name>
    <name evidence="12" type="ORF">UY23_C0005G0003</name>
</gene>
<comment type="caution">
    <text evidence="12">The sequence shown here is derived from an EMBL/GenBank/DDBJ whole genome shotgun (WGS) entry which is preliminary data.</text>
</comment>
<sequence>MEKTVTAKLNYVHSTPRKTRLVADAIRGLNVNEAQAKLMLSPRKAGLILAKLLRSAVANAENNFKIETAKLFIKEIRVDQGTKTKRWLPRARGSASPLERRTSHVTLVLGVSDKLKAPRFTMPEKPKKKKLSHKDKMAMKEKETAEKKPEIPKERQAAENIKKSGRSGPGFFRKVFQRKSI</sequence>
<dbReference type="HAMAP" id="MF_01331_B">
    <property type="entry name" value="Ribosomal_uL22_B"/>
    <property type="match status" value="1"/>
</dbReference>
<evidence type="ECO:0000256" key="3">
    <source>
        <dbReference type="ARBA" id="ARBA00022884"/>
    </source>
</evidence>
<organism evidence="12 13">
    <name type="scientific">Candidatus Jorgensenbacteria bacterium GW2011_GWA1_48_11</name>
    <dbReference type="NCBI Taxonomy" id="1618660"/>
    <lineage>
        <taxon>Bacteria</taxon>
        <taxon>Candidatus Joergenseniibacteriota</taxon>
    </lineage>
</organism>
<reference evidence="12 13" key="1">
    <citation type="journal article" date="2015" name="Nature">
        <title>rRNA introns, odd ribosomes, and small enigmatic genomes across a large radiation of phyla.</title>
        <authorList>
            <person name="Brown C.T."/>
            <person name="Hug L.A."/>
            <person name="Thomas B.C."/>
            <person name="Sharon I."/>
            <person name="Castelle C.J."/>
            <person name="Singh A."/>
            <person name="Wilkins M.J."/>
            <person name="Williams K.H."/>
            <person name="Banfield J.F."/>
        </authorList>
    </citation>
    <scope>NUCLEOTIDE SEQUENCE [LARGE SCALE GENOMIC DNA]</scope>
</reference>
<keyword evidence="5 7" id="KW-0687">Ribonucleoprotein</keyword>
<dbReference type="PANTHER" id="PTHR13501:SF8">
    <property type="entry name" value="LARGE RIBOSOMAL SUBUNIT PROTEIN UL22M"/>
    <property type="match status" value="1"/>
</dbReference>
<dbReference type="PROSITE" id="PS00464">
    <property type="entry name" value="RIBOSOMAL_L22"/>
    <property type="match status" value="1"/>
</dbReference>
<keyword evidence="3 7" id="KW-0694">RNA-binding</keyword>
<dbReference type="AlphaFoldDB" id="A0A0G1U9V7"/>
<dbReference type="GO" id="GO:0022625">
    <property type="term" value="C:cytosolic large ribosomal subunit"/>
    <property type="evidence" value="ECO:0007669"/>
    <property type="project" value="TreeGrafter"/>
</dbReference>
<evidence type="ECO:0000256" key="10">
    <source>
        <dbReference type="RuleBase" id="RU004008"/>
    </source>
</evidence>
<dbReference type="CDD" id="cd00336">
    <property type="entry name" value="Ribosomal_L22"/>
    <property type="match status" value="1"/>
</dbReference>
<evidence type="ECO:0000256" key="6">
    <source>
        <dbReference type="ARBA" id="ARBA00035207"/>
    </source>
</evidence>
<evidence type="ECO:0000256" key="7">
    <source>
        <dbReference type="HAMAP-Rule" id="MF_01331"/>
    </source>
</evidence>
<proteinExistence type="inferred from homology"/>
<dbReference type="InterPro" id="IPR005727">
    <property type="entry name" value="Ribosomal_uL22_bac/chlpt-type"/>
</dbReference>
<dbReference type="Pfam" id="PF00237">
    <property type="entry name" value="Ribosomal_L22"/>
    <property type="match status" value="1"/>
</dbReference>
<dbReference type="GO" id="GO:0003735">
    <property type="term" value="F:structural constituent of ribosome"/>
    <property type="evidence" value="ECO:0007669"/>
    <property type="project" value="InterPro"/>
</dbReference>
<dbReference type="PATRIC" id="fig|1618660.3.peg.625"/>
<comment type="function">
    <text evidence="7 10">This protein binds specifically to 23S rRNA; its binding is stimulated by other ribosomal proteins, e.g., L4, L17, and L20. It is important during the early stages of 50S assembly. It makes multiple contacts with different domains of the 23S rRNA in the assembled 50S subunit and ribosome.</text>
</comment>
<comment type="function">
    <text evidence="7">The globular domain of the protein is located near the polypeptide exit tunnel on the outside of the subunit, while an extended beta-hairpin is found that lines the wall of the exit tunnel in the center of the 70S ribosome.</text>
</comment>
<evidence type="ECO:0000313" key="13">
    <source>
        <dbReference type="Proteomes" id="UP000034956"/>
    </source>
</evidence>
<dbReference type="InterPro" id="IPR001063">
    <property type="entry name" value="Ribosomal_uL22"/>
</dbReference>
<evidence type="ECO:0000256" key="9">
    <source>
        <dbReference type="RuleBase" id="RU004006"/>
    </source>
</evidence>
<dbReference type="NCBIfam" id="TIGR01044">
    <property type="entry name" value="rplV_bact"/>
    <property type="match status" value="1"/>
</dbReference>
<dbReference type="InterPro" id="IPR036394">
    <property type="entry name" value="Ribosomal_uL22_sf"/>
</dbReference>
<evidence type="ECO:0000256" key="2">
    <source>
        <dbReference type="ARBA" id="ARBA00022730"/>
    </source>
</evidence>